<dbReference type="EMBL" id="DF820458">
    <property type="protein sequence ID" value="GAK52583.1"/>
    <property type="molecule type" value="Genomic_DNA"/>
</dbReference>
<evidence type="ECO:0000256" key="4">
    <source>
        <dbReference type="ARBA" id="ARBA00022989"/>
    </source>
</evidence>
<evidence type="ECO:0000313" key="10">
    <source>
        <dbReference type="Proteomes" id="UP000030700"/>
    </source>
</evidence>
<dbReference type="GO" id="GO:0022857">
    <property type="term" value="F:transmembrane transporter activity"/>
    <property type="evidence" value="ECO:0007669"/>
    <property type="project" value="TreeGrafter"/>
</dbReference>
<dbReference type="STRING" id="1499966.U14_03835"/>
<accession>A0A081BQB7</accession>
<keyword evidence="3 7" id="KW-0812">Transmembrane</keyword>
<dbReference type="PANTHER" id="PTHR30572">
    <property type="entry name" value="MEMBRANE COMPONENT OF TRANSPORTER-RELATED"/>
    <property type="match status" value="1"/>
</dbReference>
<evidence type="ECO:0000256" key="1">
    <source>
        <dbReference type="ARBA" id="ARBA00004651"/>
    </source>
</evidence>
<feature type="domain" description="ABC3 transporter permease C-terminal" evidence="8">
    <location>
        <begin position="2"/>
        <end position="113"/>
    </location>
</feature>
<comment type="similarity">
    <text evidence="6">Belongs to the ABC-4 integral membrane protein family.</text>
</comment>
<dbReference type="InterPro" id="IPR050250">
    <property type="entry name" value="Macrolide_Exporter_MacB"/>
</dbReference>
<comment type="subcellular location">
    <subcellularLocation>
        <location evidence="1">Cell membrane</location>
        <topology evidence="1">Multi-pass membrane protein</topology>
    </subcellularLocation>
</comment>
<evidence type="ECO:0000256" key="5">
    <source>
        <dbReference type="ARBA" id="ARBA00023136"/>
    </source>
</evidence>
<feature type="transmembrane region" description="Helical" evidence="7">
    <location>
        <begin position="49"/>
        <end position="71"/>
    </location>
</feature>
<gene>
    <name evidence="9" type="ORF">U14_03835</name>
</gene>
<dbReference type="GO" id="GO:0005886">
    <property type="term" value="C:plasma membrane"/>
    <property type="evidence" value="ECO:0007669"/>
    <property type="project" value="UniProtKB-SubCell"/>
</dbReference>
<reference evidence="9" key="1">
    <citation type="journal article" date="2015" name="PeerJ">
        <title>First genomic representation of candidate bacterial phylum KSB3 points to enhanced environmental sensing as a trigger of wastewater bulking.</title>
        <authorList>
            <person name="Sekiguchi Y."/>
            <person name="Ohashi A."/>
            <person name="Parks D.H."/>
            <person name="Yamauchi T."/>
            <person name="Tyson G.W."/>
            <person name="Hugenholtz P."/>
        </authorList>
    </citation>
    <scope>NUCLEOTIDE SEQUENCE [LARGE SCALE GENOMIC DNA]</scope>
</reference>
<keyword evidence="2" id="KW-1003">Cell membrane</keyword>
<keyword evidence="9" id="KW-0067">ATP-binding</keyword>
<sequence>MIGVSNIMLIIVKERAKEIGIRKALGATPFSLIALILQESIFLTSISGYIGLVASVGVLEGVGFLMGKFGIQNEFFSRPEIDVQLALAALCILVVAGAAAGCIPARTAANINPIEALRSE</sequence>
<dbReference type="PANTHER" id="PTHR30572:SF4">
    <property type="entry name" value="ABC TRANSPORTER PERMEASE YTRF"/>
    <property type="match status" value="1"/>
</dbReference>
<name>A0A081BQB7_9BACT</name>
<dbReference type="HOGENOM" id="CLU_2045078_0_0_0"/>
<keyword evidence="4 7" id="KW-1133">Transmembrane helix</keyword>
<evidence type="ECO:0000313" key="9">
    <source>
        <dbReference type="EMBL" id="GAK52583.1"/>
    </source>
</evidence>
<keyword evidence="9" id="KW-0547">Nucleotide-binding</keyword>
<evidence type="ECO:0000256" key="3">
    <source>
        <dbReference type="ARBA" id="ARBA00022692"/>
    </source>
</evidence>
<keyword evidence="5 7" id="KW-0472">Membrane</keyword>
<protein>
    <submittedName>
        <fullName evidence="9">Putative ABC transporter ATP-binding protein</fullName>
    </submittedName>
</protein>
<dbReference type="InterPro" id="IPR003838">
    <property type="entry name" value="ABC3_permease_C"/>
</dbReference>
<evidence type="ECO:0000256" key="6">
    <source>
        <dbReference type="ARBA" id="ARBA00038076"/>
    </source>
</evidence>
<evidence type="ECO:0000259" key="8">
    <source>
        <dbReference type="Pfam" id="PF02687"/>
    </source>
</evidence>
<evidence type="ECO:0000256" key="2">
    <source>
        <dbReference type="ARBA" id="ARBA00022475"/>
    </source>
</evidence>
<dbReference type="Proteomes" id="UP000030700">
    <property type="component" value="Unassembled WGS sequence"/>
</dbReference>
<dbReference type="AlphaFoldDB" id="A0A081BQB7"/>
<evidence type="ECO:0000256" key="7">
    <source>
        <dbReference type="SAM" id="Phobius"/>
    </source>
</evidence>
<dbReference type="Pfam" id="PF02687">
    <property type="entry name" value="FtsX"/>
    <property type="match status" value="1"/>
</dbReference>
<dbReference type="GO" id="GO:0005524">
    <property type="term" value="F:ATP binding"/>
    <property type="evidence" value="ECO:0007669"/>
    <property type="project" value="UniProtKB-KW"/>
</dbReference>
<proteinExistence type="inferred from homology"/>
<keyword evidence="10" id="KW-1185">Reference proteome</keyword>
<feature type="transmembrane region" description="Helical" evidence="7">
    <location>
        <begin position="83"/>
        <end position="101"/>
    </location>
</feature>
<organism evidence="9">
    <name type="scientific">Candidatus Moduliflexus flocculans</name>
    <dbReference type="NCBI Taxonomy" id="1499966"/>
    <lineage>
        <taxon>Bacteria</taxon>
        <taxon>Candidatus Moduliflexota</taxon>
        <taxon>Candidatus Moduliflexia</taxon>
        <taxon>Candidatus Moduliflexales</taxon>
        <taxon>Candidatus Moduliflexaceae</taxon>
    </lineage>
</organism>